<sequence>MSRHVLFTAVKNEAPFLLEWIAYHKAIGFDTVIVFSNPSDDGTDELLAALAVAGEITHVPHEPPVGVSAQGNAARLANEMGLIVDGDWVMWLDADEFLNVHAGEGKLADLIGRIGDAAGMLIPWRIFGDGGNSHFPGRFISDDFVTATAKHFPPTREIKTLFQASPKTAGFAMSGINRPIVAPSATPPLFLSAAGTAISNSDVNLQWLAGQDVAATNRAKPADFSWRLAQINHYMLRTPEFFRLKRLRGRGWATGQAGASNSRHTDAFYAKMNRNDRQDRSILRHRAATDIQVKRILSLEGVAEAAAFAERATAMALMRAACRREAEANVQPEDFKLTLPAPEAALLRETYAGAEVVLEYGSGGSTFVAARSAGQVTAVENDPDWALRMATALGNGGLGGVARVHFEDVGSVGEWARPTSSAGFRLYHRYASAVWEKPWFVHPDVVLIDGRFRTSCLINAIMRAEKPMTVLFDDYAERPNYFWVEQIVKPRQIVGRMAVFEIVPGMAIPAAVMARALGSFTDVE</sequence>
<protein>
    <recommendedName>
        <fullName evidence="3">Glycosyltransferase family 2 protein</fullName>
    </recommendedName>
</protein>
<gene>
    <name evidence="1" type="ORF">GCM10007315_00840</name>
</gene>
<dbReference type="EMBL" id="BMYJ01000001">
    <property type="protein sequence ID" value="GHC43627.1"/>
    <property type="molecule type" value="Genomic_DNA"/>
</dbReference>
<reference evidence="1" key="2">
    <citation type="submission" date="2020-09" db="EMBL/GenBank/DDBJ databases">
        <authorList>
            <person name="Sun Q."/>
            <person name="Kim S."/>
        </authorList>
    </citation>
    <scope>NUCLEOTIDE SEQUENCE</scope>
    <source>
        <strain evidence="1">KCTC 23310</strain>
    </source>
</reference>
<dbReference type="SUPFAM" id="SSF53448">
    <property type="entry name" value="Nucleotide-diphospho-sugar transferases"/>
    <property type="match status" value="1"/>
</dbReference>
<dbReference type="InterPro" id="IPR029063">
    <property type="entry name" value="SAM-dependent_MTases_sf"/>
</dbReference>
<dbReference type="AlphaFoldDB" id="A0A918TET7"/>
<evidence type="ECO:0000313" key="2">
    <source>
        <dbReference type="Proteomes" id="UP000638981"/>
    </source>
</evidence>
<accession>A0A918TET7</accession>
<evidence type="ECO:0008006" key="3">
    <source>
        <dbReference type="Google" id="ProtNLM"/>
    </source>
</evidence>
<dbReference type="RefSeq" id="WP_189409415.1">
    <property type="nucleotide sequence ID" value="NZ_BMYJ01000001.1"/>
</dbReference>
<proteinExistence type="predicted"/>
<dbReference type="Gene3D" id="3.40.50.150">
    <property type="entry name" value="Vaccinia Virus protein VP39"/>
    <property type="match status" value="1"/>
</dbReference>
<keyword evidence="2" id="KW-1185">Reference proteome</keyword>
<reference evidence="1" key="1">
    <citation type="journal article" date="2014" name="Int. J. Syst. Evol. Microbiol.">
        <title>Complete genome sequence of Corynebacterium casei LMG S-19264T (=DSM 44701T), isolated from a smear-ripened cheese.</title>
        <authorList>
            <consortium name="US DOE Joint Genome Institute (JGI-PGF)"/>
            <person name="Walter F."/>
            <person name="Albersmeier A."/>
            <person name="Kalinowski J."/>
            <person name="Ruckert C."/>
        </authorList>
    </citation>
    <scope>NUCLEOTIDE SEQUENCE</scope>
    <source>
        <strain evidence="1">KCTC 23310</strain>
    </source>
</reference>
<evidence type="ECO:0000313" key="1">
    <source>
        <dbReference type="EMBL" id="GHC43627.1"/>
    </source>
</evidence>
<dbReference type="Pfam" id="PF13704">
    <property type="entry name" value="Glyco_tranf_2_4"/>
    <property type="match status" value="1"/>
</dbReference>
<dbReference type="InterPro" id="IPR029044">
    <property type="entry name" value="Nucleotide-diphossugar_trans"/>
</dbReference>
<dbReference type="Proteomes" id="UP000638981">
    <property type="component" value="Unassembled WGS sequence"/>
</dbReference>
<comment type="caution">
    <text evidence="1">The sequence shown here is derived from an EMBL/GenBank/DDBJ whole genome shotgun (WGS) entry which is preliminary data.</text>
</comment>
<name>A0A918TET7_9RHOB</name>
<organism evidence="1 2">
    <name type="scientific">Neogemmobacter tilapiae</name>
    <dbReference type="NCBI Taxonomy" id="875041"/>
    <lineage>
        <taxon>Bacteria</taxon>
        <taxon>Pseudomonadati</taxon>
        <taxon>Pseudomonadota</taxon>
        <taxon>Alphaproteobacteria</taxon>
        <taxon>Rhodobacterales</taxon>
        <taxon>Paracoccaceae</taxon>
        <taxon>Neogemmobacter</taxon>
    </lineage>
</organism>
<dbReference type="Gene3D" id="3.90.550.10">
    <property type="entry name" value="Spore Coat Polysaccharide Biosynthesis Protein SpsA, Chain A"/>
    <property type="match status" value="1"/>
</dbReference>